<protein>
    <submittedName>
        <fullName evidence="3">DUF2892 domain-containing protein</fullName>
    </submittedName>
</protein>
<keyword evidence="1" id="KW-1133">Transmembrane helix</keyword>
<evidence type="ECO:0000259" key="2">
    <source>
        <dbReference type="Pfam" id="PF11127"/>
    </source>
</evidence>
<accession>A0A426UB89</accession>
<proteinExistence type="predicted"/>
<feature type="domain" description="Inner membrane protein YgaP-like transmembrane" evidence="2">
    <location>
        <begin position="1"/>
        <end position="66"/>
    </location>
</feature>
<keyword evidence="1" id="KW-0472">Membrane</keyword>
<evidence type="ECO:0000256" key="1">
    <source>
        <dbReference type="SAM" id="Phobius"/>
    </source>
</evidence>
<organism evidence="3 4">
    <name type="scientific">Candidatus Viridilinea halotolerans</name>
    <dbReference type="NCBI Taxonomy" id="2491704"/>
    <lineage>
        <taxon>Bacteria</taxon>
        <taxon>Bacillati</taxon>
        <taxon>Chloroflexota</taxon>
        <taxon>Chloroflexia</taxon>
        <taxon>Chloroflexales</taxon>
        <taxon>Chloroflexineae</taxon>
        <taxon>Oscillochloridaceae</taxon>
        <taxon>Candidatus Viridilinea</taxon>
    </lineage>
</organism>
<reference evidence="3 4" key="1">
    <citation type="submission" date="2018-12" db="EMBL/GenBank/DDBJ databases">
        <title>Genome Sequence of Candidatus Viridilinea halotolerans isolated from saline sulfide-rich spring.</title>
        <authorList>
            <person name="Grouzdev D.S."/>
            <person name="Burganskaya E.I."/>
            <person name="Krutkina M.S."/>
            <person name="Sukhacheva M.V."/>
            <person name="Gorlenko V.M."/>
        </authorList>
    </citation>
    <scope>NUCLEOTIDE SEQUENCE [LARGE SCALE GENOMIC DNA]</scope>
    <source>
        <strain evidence="3">Chok-6</strain>
    </source>
</reference>
<feature type="transmembrane region" description="Helical" evidence="1">
    <location>
        <begin position="35"/>
        <end position="56"/>
    </location>
</feature>
<keyword evidence="1" id="KW-0812">Transmembrane</keyword>
<dbReference type="EMBL" id="RSAS01000046">
    <property type="protein sequence ID" value="RRR77795.1"/>
    <property type="molecule type" value="Genomic_DNA"/>
</dbReference>
<name>A0A426UB89_9CHLR</name>
<dbReference type="Proteomes" id="UP000280307">
    <property type="component" value="Unassembled WGS sequence"/>
</dbReference>
<sequence>MQANMGTIDRVIRVVLAVVVAGLILSNVVQGVLAMVLGILAAVFVLTSVVGFCPLYKPFGISTCSRTTGKRDA</sequence>
<feature type="transmembrane region" description="Helical" evidence="1">
    <location>
        <begin position="12"/>
        <end position="29"/>
    </location>
</feature>
<gene>
    <name evidence="3" type="ORF">EI684_01055</name>
</gene>
<dbReference type="InterPro" id="IPR021309">
    <property type="entry name" value="YgaP-like_TM"/>
</dbReference>
<evidence type="ECO:0000313" key="4">
    <source>
        <dbReference type="Proteomes" id="UP000280307"/>
    </source>
</evidence>
<dbReference type="AlphaFoldDB" id="A0A426UB89"/>
<evidence type="ECO:0000313" key="3">
    <source>
        <dbReference type="EMBL" id="RRR77795.1"/>
    </source>
</evidence>
<dbReference type="Pfam" id="PF11127">
    <property type="entry name" value="YgaP-like_TM"/>
    <property type="match status" value="1"/>
</dbReference>
<comment type="caution">
    <text evidence="3">The sequence shown here is derived from an EMBL/GenBank/DDBJ whole genome shotgun (WGS) entry which is preliminary data.</text>
</comment>